<evidence type="ECO:0000313" key="2">
    <source>
        <dbReference type="Proteomes" id="UP000838100"/>
    </source>
</evidence>
<dbReference type="Proteomes" id="UP000838100">
    <property type="component" value="Unassembled WGS sequence"/>
</dbReference>
<organism evidence="1 2">
    <name type="scientific">Sinobacterium norvegicum</name>
    <dbReference type="NCBI Taxonomy" id="1641715"/>
    <lineage>
        <taxon>Bacteria</taxon>
        <taxon>Pseudomonadati</taxon>
        <taxon>Pseudomonadota</taxon>
        <taxon>Gammaproteobacteria</taxon>
        <taxon>Cellvibrionales</taxon>
        <taxon>Spongiibacteraceae</taxon>
        <taxon>Sinobacterium</taxon>
    </lineage>
</organism>
<proteinExistence type="predicted"/>
<evidence type="ECO:0000313" key="1">
    <source>
        <dbReference type="EMBL" id="CAH0992463.1"/>
    </source>
</evidence>
<dbReference type="EMBL" id="CAKLPX010000003">
    <property type="protein sequence ID" value="CAH0992463.1"/>
    <property type="molecule type" value="Genomic_DNA"/>
</dbReference>
<dbReference type="InterPro" id="IPR010352">
    <property type="entry name" value="DUF945"/>
</dbReference>
<evidence type="ECO:0008006" key="3">
    <source>
        <dbReference type="Google" id="ProtNLM"/>
    </source>
</evidence>
<keyword evidence="2" id="KW-1185">Reference proteome</keyword>
<sequence length="457" mass="49436">MKSPVLIGAVVAGGLAVAPYFVGQAAEEKIHQLVSAFDGTPSAKMTVKNYQRNWFDSHAELALSVDLEDQGGVLTFDYVLDLNHGPILLSGESTLGWVSWQGAIEAGERIASVLSWDTSRSFYQQNGVVGLGGGLDFDESVVAFTSKLDPNEIVFSGYDGQGRQQDGSIVYSGGADSLVIKSESGPMAIRGLKTEAVIDADLYKIINSDLYNSEITVLIDEITAGNDLAMKQLVINAQTAMHEDGELVDMSGGYAIASIQVQEHSVTDLGIGFEMRNISAEFNTIYTDKLQQAIDNGEDISEATNRILIETLPTLLASKPVMEIKDVRFTLPQGRFNANMMLAVDAVDQLAPEQMADPAFWLDKLSITADAKVKKELAQMLATRMLEYQMLQDPEVEVSPEEVAQFAEMQSSTVLSMLQGQGLISDGGEDFVVDFSLQKGQAVLNGNAIPLDAMLQQ</sequence>
<accession>A0ABN8EJ39</accession>
<comment type="caution">
    <text evidence="1">The sequence shown here is derived from an EMBL/GenBank/DDBJ whole genome shotgun (WGS) entry which is preliminary data.</text>
</comment>
<protein>
    <recommendedName>
        <fullName evidence="3">DUF945 domain-containing protein</fullName>
    </recommendedName>
</protein>
<dbReference type="RefSeq" id="WP_237445148.1">
    <property type="nucleotide sequence ID" value="NZ_CAKLPX010000003.1"/>
</dbReference>
<reference evidence="1" key="1">
    <citation type="submission" date="2021-12" db="EMBL/GenBank/DDBJ databases">
        <authorList>
            <person name="Rodrigo-Torres L."/>
            <person name="Arahal R. D."/>
            <person name="Lucena T."/>
        </authorList>
    </citation>
    <scope>NUCLEOTIDE SEQUENCE</scope>
    <source>
        <strain evidence="1">CECT 8267</strain>
    </source>
</reference>
<name>A0ABN8EJ39_9GAMM</name>
<dbReference type="Pfam" id="PF06097">
    <property type="entry name" value="DUF945"/>
    <property type="match status" value="1"/>
</dbReference>
<gene>
    <name evidence="1" type="ORF">SIN8267_02588</name>
</gene>